<evidence type="ECO:0000313" key="3">
    <source>
        <dbReference type="Proteomes" id="UP000595140"/>
    </source>
</evidence>
<dbReference type="EMBL" id="OOIL02000956">
    <property type="protein sequence ID" value="VFQ70849.1"/>
    <property type="molecule type" value="Genomic_DNA"/>
</dbReference>
<sequence length="124" mass="14128">MTLVKAAFGESSNFVTKVNLFWKELFVEYDDKTSSHESNTSSDSSHRVESLPMDENEFPLLTRFRELVAQSSANSNPKKTEIEFRARRVLEDTRASLNSDTVEALLCVKDWLPTLEGEGDTFME</sequence>
<dbReference type="Proteomes" id="UP000595140">
    <property type="component" value="Unassembled WGS sequence"/>
</dbReference>
<proteinExistence type="predicted"/>
<dbReference type="AlphaFoldDB" id="A0A484L3E3"/>
<accession>A0A484L3E3</accession>
<organism evidence="2 3">
    <name type="scientific">Cuscuta campestris</name>
    <dbReference type="NCBI Taxonomy" id="132261"/>
    <lineage>
        <taxon>Eukaryota</taxon>
        <taxon>Viridiplantae</taxon>
        <taxon>Streptophyta</taxon>
        <taxon>Embryophyta</taxon>
        <taxon>Tracheophyta</taxon>
        <taxon>Spermatophyta</taxon>
        <taxon>Magnoliopsida</taxon>
        <taxon>eudicotyledons</taxon>
        <taxon>Gunneridae</taxon>
        <taxon>Pentapetalae</taxon>
        <taxon>asterids</taxon>
        <taxon>lamiids</taxon>
        <taxon>Solanales</taxon>
        <taxon>Convolvulaceae</taxon>
        <taxon>Cuscuteae</taxon>
        <taxon>Cuscuta</taxon>
        <taxon>Cuscuta subgen. Grammica</taxon>
        <taxon>Cuscuta sect. Cleistogrammica</taxon>
    </lineage>
</organism>
<gene>
    <name evidence="2" type="ORF">CCAM_LOCUS12625</name>
</gene>
<evidence type="ECO:0008006" key="4">
    <source>
        <dbReference type="Google" id="ProtNLM"/>
    </source>
</evidence>
<evidence type="ECO:0000256" key="1">
    <source>
        <dbReference type="SAM" id="MobiDB-lite"/>
    </source>
</evidence>
<reference evidence="2 3" key="1">
    <citation type="submission" date="2018-04" db="EMBL/GenBank/DDBJ databases">
        <authorList>
            <person name="Vogel A."/>
        </authorList>
    </citation>
    <scope>NUCLEOTIDE SEQUENCE [LARGE SCALE GENOMIC DNA]</scope>
</reference>
<evidence type="ECO:0000313" key="2">
    <source>
        <dbReference type="EMBL" id="VFQ70849.1"/>
    </source>
</evidence>
<protein>
    <recommendedName>
        <fullName evidence="4">HAT C-terminal dimerisation domain-containing protein</fullName>
    </recommendedName>
</protein>
<name>A0A484L3E3_9ASTE</name>
<keyword evidence="3" id="KW-1185">Reference proteome</keyword>
<feature type="region of interest" description="Disordered" evidence="1">
    <location>
        <begin position="32"/>
        <end position="52"/>
    </location>
</feature>